<organism evidence="3 4">
    <name type="scientific">Candidatus Daviesbacteria bacterium RIFCSPLOWO2_01_FULL_39_12</name>
    <dbReference type="NCBI Taxonomy" id="1797785"/>
    <lineage>
        <taxon>Bacteria</taxon>
        <taxon>Candidatus Daviesiibacteriota</taxon>
    </lineage>
</organism>
<evidence type="ECO:0000313" key="3">
    <source>
        <dbReference type="EMBL" id="OGE42646.1"/>
    </source>
</evidence>
<comment type="caution">
    <text evidence="3">The sequence shown here is derived from an EMBL/GenBank/DDBJ whole genome shotgun (WGS) entry which is preliminary data.</text>
</comment>
<accession>A0A1F5KNZ9</accession>
<dbReference type="Proteomes" id="UP000178565">
    <property type="component" value="Unassembled WGS sequence"/>
</dbReference>
<name>A0A1F5KNZ9_9BACT</name>
<feature type="domain" description="NAD-dependent epimerase/dehydratase" evidence="2">
    <location>
        <begin position="5"/>
        <end position="242"/>
    </location>
</feature>
<sequence length="319" mass="36540">MKKRILVTGGEGFIGSHLIDRLISIGFDTASFDAHLNFIDNHRYFNRCFKLRKKHLKVSSKIYRGDIRNKESIQRVVADFSPEVVVHLAALPMARVSEKYHHDMRTINLDGTLNVLEVFEQSQARKIIYTSSSMAYGHFKQTPIAENNLLTPENLYGATKAAGEYFVKLSKKDWVIIRPTSVYGFTDCSNRVTQLLIDTAILKKPAWIIKGEILDFSYIDDVVDGFIKCITLPQAIGQTFNISKGEGRAVSEFAKLVKVYFPKFSYQIRKADNHQVWRGSLDISKAKRILGFTPKYRIEEGIQKILELIKEYNFYKGLN</sequence>
<dbReference type="InterPro" id="IPR001509">
    <property type="entry name" value="Epimerase_deHydtase"/>
</dbReference>
<protein>
    <recommendedName>
        <fullName evidence="2">NAD-dependent epimerase/dehydratase domain-containing protein</fullName>
    </recommendedName>
</protein>
<dbReference type="STRING" id="1797785.A3B45_00380"/>
<dbReference type="Gene3D" id="3.40.50.720">
    <property type="entry name" value="NAD(P)-binding Rossmann-like Domain"/>
    <property type="match status" value="1"/>
</dbReference>
<evidence type="ECO:0000259" key="2">
    <source>
        <dbReference type="Pfam" id="PF01370"/>
    </source>
</evidence>
<dbReference type="AlphaFoldDB" id="A0A1F5KNZ9"/>
<evidence type="ECO:0000313" key="4">
    <source>
        <dbReference type="Proteomes" id="UP000178565"/>
    </source>
</evidence>
<dbReference type="InterPro" id="IPR036291">
    <property type="entry name" value="NAD(P)-bd_dom_sf"/>
</dbReference>
<reference evidence="3 4" key="1">
    <citation type="journal article" date="2016" name="Nat. Commun.">
        <title>Thousands of microbial genomes shed light on interconnected biogeochemical processes in an aquifer system.</title>
        <authorList>
            <person name="Anantharaman K."/>
            <person name="Brown C.T."/>
            <person name="Hug L.A."/>
            <person name="Sharon I."/>
            <person name="Castelle C.J."/>
            <person name="Probst A.J."/>
            <person name="Thomas B.C."/>
            <person name="Singh A."/>
            <person name="Wilkins M.J."/>
            <person name="Karaoz U."/>
            <person name="Brodie E.L."/>
            <person name="Williams K.H."/>
            <person name="Hubbard S.S."/>
            <person name="Banfield J.F."/>
        </authorList>
    </citation>
    <scope>NUCLEOTIDE SEQUENCE [LARGE SCALE GENOMIC DNA]</scope>
</reference>
<proteinExistence type="inferred from homology"/>
<gene>
    <name evidence="3" type="ORF">A3B45_00380</name>
</gene>
<dbReference type="EMBL" id="MFDM01000023">
    <property type="protein sequence ID" value="OGE42646.1"/>
    <property type="molecule type" value="Genomic_DNA"/>
</dbReference>
<dbReference type="PANTHER" id="PTHR43000">
    <property type="entry name" value="DTDP-D-GLUCOSE 4,6-DEHYDRATASE-RELATED"/>
    <property type="match status" value="1"/>
</dbReference>
<dbReference type="SUPFAM" id="SSF51735">
    <property type="entry name" value="NAD(P)-binding Rossmann-fold domains"/>
    <property type="match status" value="1"/>
</dbReference>
<evidence type="ECO:0000256" key="1">
    <source>
        <dbReference type="ARBA" id="ARBA00007637"/>
    </source>
</evidence>
<dbReference type="Pfam" id="PF01370">
    <property type="entry name" value="Epimerase"/>
    <property type="match status" value="1"/>
</dbReference>
<comment type="similarity">
    <text evidence="1">Belongs to the NAD(P)-dependent epimerase/dehydratase family.</text>
</comment>